<feature type="compositionally biased region" description="Basic and acidic residues" evidence="1">
    <location>
        <begin position="25"/>
        <end position="35"/>
    </location>
</feature>
<feature type="region of interest" description="Disordered" evidence="1">
    <location>
        <begin position="23"/>
        <end position="72"/>
    </location>
</feature>
<dbReference type="RefSeq" id="WP_217964294.1">
    <property type="nucleotide sequence ID" value="NZ_JAHTBN010000003.1"/>
</dbReference>
<evidence type="ECO:0000313" key="3">
    <source>
        <dbReference type="Proteomes" id="UP001595848"/>
    </source>
</evidence>
<evidence type="ECO:0000256" key="1">
    <source>
        <dbReference type="SAM" id="MobiDB-lite"/>
    </source>
</evidence>
<name>A0ABV8NXB1_9BURK</name>
<organism evidence="2 3">
    <name type="scientific">Candidimonas humi</name>
    <dbReference type="NCBI Taxonomy" id="683355"/>
    <lineage>
        <taxon>Bacteria</taxon>
        <taxon>Pseudomonadati</taxon>
        <taxon>Pseudomonadota</taxon>
        <taxon>Betaproteobacteria</taxon>
        <taxon>Burkholderiales</taxon>
        <taxon>Alcaligenaceae</taxon>
        <taxon>Candidimonas</taxon>
    </lineage>
</organism>
<evidence type="ECO:0008006" key="4">
    <source>
        <dbReference type="Google" id="ProtNLM"/>
    </source>
</evidence>
<proteinExistence type="predicted"/>
<protein>
    <recommendedName>
        <fullName evidence="4">Secreted protein</fullName>
    </recommendedName>
</protein>
<comment type="caution">
    <text evidence="2">The sequence shown here is derived from an EMBL/GenBank/DDBJ whole genome shotgun (WGS) entry which is preliminary data.</text>
</comment>
<sequence length="72" mass="8301">MKASILREIALIFEVILMSSMAQDIRPRESEDSAGRGRPWQAESRQQKIYRPEIGPRGLPKQGFSHTHERPK</sequence>
<keyword evidence="3" id="KW-1185">Reference proteome</keyword>
<gene>
    <name evidence="2" type="ORF">ACFOY1_05770</name>
</gene>
<dbReference type="EMBL" id="JBHSBV010000002">
    <property type="protein sequence ID" value="MFC4200455.1"/>
    <property type="molecule type" value="Genomic_DNA"/>
</dbReference>
<accession>A0ABV8NXB1</accession>
<dbReference type="Proteomes" id="UP001595848">
    <property type="component" value="Unassembled WGS sequence"/>
</dbReference>
<reference evidence="3" key="1">
    <citation type="journal article" date="2019" name="Int. J. Syst. Evol. Microbiol.">
        <title>The Global Catalogue of Microorganisms (GCM) 10K type strain sequencing project: providing services to taxonomists for standard genome sequencing and annotation.</title>
        <authorList>
            <consortium name="The Broad Institute Genomics Platform"/>
            <consortium name="The Broad Institute Genome Sequencing Center for Infectious Disease"/>
            <person name="Wu L."/>
            <person name="Ma J."/>
        </authorList>
    </citation>
    <scope>NUCLEOTIDE SEQUENCE [LARGE SCALE GENOMIC DNA]</scope>
    <source>
        <strain evidence="3">LMG 24813</strain>
    </source>
</reference>
<evidence type="ECO:0000313" key="2">
    <source>
        <dbReference type="EMBL" id="MFC4200455.1"/>
    </source>
</evidence>